<keyword evidence="3" id="KW-0813">Transport</keyword>
<sequence>MAEKLLEIENLTAGFLTVGGTVKATEHLSISIEKGKTVCLVGESGSGKSVTSLAVMRLIDYNGGAILEGSIKFQGEDLAKKSQDEMIRIRGNKIAMIFQDPMSSLNPVYTIGDQIAESIMLHRKKGKKEARQMAVDMLRLVGIPAPEIRVKQYPHELSGGMCQRVVIAIALACDPSLLIADEPTTALDVTVQAQILDLLRSLQKELGMSILLITHDMGVAAEMADRIAVMYAGIIVEEGSANEIFARPSHPYTEGLLKSVPGLEGARGEELYTIRGNIPGLSQLPEGCRFHPRCPYAKDICREKAPTVMAVTEDHYASCWMYSEEGGAAAWKNESKPEVSR</sequence>
<evidence type="ECO:0000256" key="2">
    <source>
        <dbReference type="ARBA" id="ARBA00005417"/>
    </source>
</evidence>
<dbReference type="NCBIfam" id="TIGR01727">
    <property type="entry name" value="oligo_HPY"/>
    <property type="match status" value="1"/>
</dbReference>
<keyword evidence="9" id="KW-0472">Membrane</keyword>
<keyword evidence="4" id="KW-1003">Cell membrane</keyword>
<accession>A0ABQ6NLI0</accession>
<name>A0ABQ6NLI0_9BACL</name>
<dbReference type="Pfam" id="PF08352">
    <property type="entry name" value="oligo_HPY"/>
    <property type="match status" value="1"/>
</dbReference>
<dbReference type="SMART" id="SM00382">
    <property type="entry name" value="AAA"/>
    <property type="match status" value="1"/>
</dbReference>
<dbReference type="InterPro" id="IPR017871">
    <property type="entry name" value="ABC_transporter-like_CS"/>
</dbReference>
<proteinExistence type="inferred from homology"/>
<dbReference type="InterPro" id="IPR050388">
    <property type="entry name" value="ABC_Ni/Peptide_Import"/>
</dbReference>
<dbReference type="Gene3D" id="3.40.50.300">
    <property type="entry name" value="P-loop containing nucleotide triphosphate hydrolases"/>
    <property type="match status" value="1"/>
</dbReference>
<dbReference type="InterPro" id="IPR003439">
    <property type="entry name" value="ABC_transporter-like_ATP-bd"/>
</dbReference>
<dbReference type="PROSITE" id="PS00211">
    <property type="entry name" value="ABC_TRANSPORTER_1"/>
    <property type="match status" value="1"/>
</dbReference>
<keyword evidence="12" id="KW-1185">Reference proteome</keyword>
<dbReference type="InterPro" id="IPR003593">
    <property type="entry name" value="AAA+_ATPase"/>
</dbReference>
<comment type="similarity">
    <text evidence="2">Belongs to the ABC transporter superfamily.</text>
</comment>
<evidence type="ECO:0000256" key="1">
    <source>
        <dbReference type="ARBA" id="ARBA00004202"/>
    </source>
</evidence>
<comment type="subcellular location">
    <subcellularLocation>
        <location evidence="1">Cell membrane</location>
        <topology evidence="1">Peripheral membrane protein</topology>
    </subcellularLocation>
</comment>
<keyword evidence="7 11" id="KW-0067">ATP-binding</keyword>
<dbReference type="SUPFAM" id="SSF52540">
    <property type="entry name" value="P-loop containing nucleoside triphosphate hydrolases"/>
    <property type="match status" value="1"/>
</dbReference>
<evidence type="ECO:0000256" key="4">
    <source>
        <dbReference type="ARBA" id="ARBA00022475"/>
    </source>
</evidence>
<evidence type="ECO:0000256" key="8">
    <source>
        <dbReference type="ARBA" id="ARBA00022967"/>
    </source>
</evidence>
<dbReference type="InterPro" id="IPR013563">
    <property type="entry name" value="Oligopep_ABC_C"/>
</dbReference>
<dbReference type="Proteomes" id="UP001285921">
    <property type="component" value="Unassembled WGS sequence"/>
</dbReference>
<gene>
    <name evidence="11" type="primary">oppD_1</name>
    <name evidence="11" type="ORF">PghCCS26_21130</name>
</gene>
<evidence type="ECO:0000259" key="10">
    <source>
        <dbReference type="PROSITE" id="PS50893"/>
    </source>
</evidence>
<keyword evidence="5" id="KW-0997">Cell inner membrane</keyword>
<organism evidence="11 12">
    <name type="scientific">Paenibacillus glycanilyticus</name>
    <dbReference type="NCBI Taxonomy" id="126569"/>
    <lineage>
        <taxon>Bacteria</taxon>
        <taxon>Bacillati</taxon>
        <taxon>Bacillota</taxon>
        <taxon>Bacilli</taxon>
        <taxon>Bacillales</taxon>
        <taxon>Paenibacillaceae</taxon>
        <taxon>Paenibacillus</taxon>
    </lineage>
</organism>
<evidence type="ECO:0000256" key="7">
    <source>
        <dbReference type="ARBA" id="ARBA00022840"/>
    </source>
</evidence>
<dbReference type="PROSITE" id="PS50893">
    <property type="entry name" value="ABC_TRANSPORTER_2"/>
    <property type="match status" value="1"/>
</dbReference>
<dbReference type="GO" id="GO:0005524">
    <property type="term" value="F:ATP binding"/>
    <property type="evidence" value="ECO:0007669"/>
    <property type="project" value="UniProtKB-KW"/>
</dbReference>
<dbReference type="InterPro" id="IPR027417">
    <property type="entry name" value="P-loop_NTPase"/>
</dbReference>
<dbReference type="EMBL" id="BTCL01000005">
    <property type="protein sequence ID" value="GMK44985.1"/>
    <property type="molecule type" value="Genomic_DNA"/>
</dbReference>
<keyword evidence="8" id="KW-1278">Translocase</keyword>
<evidence type="ECO:0000313" key="11">
    <source>
        <dbReference type="EMBL" id="GMK44985.1"/>
    </source>
</evidence>
<dbReference type="CDD" id="cd03257">
    <property type="entry name" value="ABC_NikE_OppD_transporters"/>
    <property type="match status" value="1"/>
</dbReference>
<dbReference type="Pfam" id="PF00005">
    <property type="entry name" value="ABC_tran"/>
    <property type="match status" value="1"/>
</dbReference>
<dbReference type="PANTHER" id="PTHR43297">
    <property type="entry name" value="OLIGOPEPTIDE TRANSPORT ATP-BINDING PROTEIN APPD"/>
    <property type="match status" value="1"/>
</dbReference>
<evidence type="ECO:0000256" key="9">
    <source>
        <dbReference type="ARBA" id="ARBA00023136"/>
    </source>
</evidence>
<protein>
    <submittedName>
        <fullName evidence="11">Peptide ABC transporter ATP-binding protein</fullName>
    </submittedName>
</protein>
<evidence type="ECO:0000256" key="3">
    <source>
        <dbReference type="ARBA" id="ARBA00022448"/>
    </source>
</evidence>
<evidence type="ECO:0000256" key="6">
    <source>
        <dbReference type="ARBA" id="ARBA00022741"/>
    </source>
</evidence>
<reference evidence="11 12" key="1">
    <citation type="submission" date="2023-05" db="EMBL/GenBank/DDBJ databases">
        <title>Draft genome of Paenibacillus sp. CCS26.</title>
        <authorList>
            <person name="Akita H."/>
            <person name="Shinto Y."/>
            <person name="Kimura Z."/>
        </authorList>
    </citation>
    <scope>NUCLEOTIDE SEQUENCE [LARGE SCALE GENOMIC DNA]</scope>
    <source>
        <strain evidence="11 12">CCS26</strain>
    </source>
</reference>
<evidence type="ECO:0000313" key="12">
    <source>
        <dbReference type="Proteomes" id="UP001285921"/>
    </source>
</evidence>
<keyword evidence="6" id="KW-0547">Nucleotide-binding</keyword>
<dbReference type="PANTHER" id="PTHR43297:SF14">
    <property type="entry name" value="ATPASE AAA-TYPE CORE DOMAIN-CONTAINING PROTEIN"/>
    <property type="match status" value="1"/>
</dbReference>
<feature type="domain" description="ABC transporter" evidence="10">
    <location>
        <begin position="6"/>
        <end position="257"/>
    </location>
</feature>
<evidence type="ECO:0000256" key="5">
    <source>
        <dbReference type="ARBA" id="ARBA00022519"/>
    </source>
</evidence>
<comment type="caution">
    <text evidence="11">The sequence shown here is derived from an EMBL/GenBank/DDBJ whole genome shotgun (WGS) entry which is preliminary data.</text>
</comment>
<dbReference type="RefSeq" id="WP_201007999.1">
    <property type="nucleotide sequence ID" value="NZ_BTCL01000005.1"/>
</dbReference>